<name>A0A9D1WFL3_9GAMM</name>
<proteinExistence type="predicted"/>
<protein>
    <submittedName>
        <fullName evidence="2">Uncharacterized protein</fullName>
    </submittedName>
</protein>
<feature type="region of interest" description="Disordered" evidence="1">
    <location>
        <begin position="459"/>
        <end position="493"/>
    </location>
</feature>
<feature type="region of interest" description="Disordered" evidence="1">
    <location>
        <begin position="208"/>
        <end position="236"/>
    </location>
</feature>
<evidence type="ECO:0000256" key="1">
    <source>
        <dbReference type="SAM" id="MobiDB-lite"/>
    </source>
</evidence>
<sequence length="493" mass="52880">MSTVSCMMPIEYNYDAVNNGLINKDEALVLGMLKYFGHCSMETLRKGAGLTIKRCQKIIDRFIALEKVVPHDDELIFVPKPQELNVLMQAAATAAVASPSAFSCSETERSLPLPATSTVATVNDTARKSNVVTAAAETANAKDVEVDSSMTVVINDEQLVVPSGNTSMSPVHYHADLPAAVPMSYLPVDPMDATATVVTETVAAGQITPTGSASATSQESQQNNTSAKPAEAPSVSASALITPTQADTESMVPVGTYAESSLHSDNDSLQQSANAVEPTYVPAVPVPAGANLSSASASASVVQPIATQSAWNRPRDVKEVENYIMSLDRVEYAHLFEDPMFNLHASASYFFDQYEAKDWMIKQEPIKNWHSVLHRALASGTNSAGKPLGWAIIRHTMTAMLQAEKTIQRGLHPQRHKPQLQDLSSEVQFLQSLPQAHQGQYMQQLAGSAGLYQSSLTQPKSGLSVQHPALSAPLPPKSAVGDSPCKAVMRPKR</sequence>
<reference evidence="2" key="2">
    <citation type="submission" date="2021-04" db="EMBL/GenBank/DDBJ databases">
        <authorList>
            <person name="Gilroy R."/>
        </authorList>
    </citation>
    <scope>NUCLEOTIDE SEQUENCE</scope>
    <source>
        <strain evidence="2">USASDec5-558</strain>
    </source>
</reference>
<gene>
    <name evidence="2" type="ORF">H9850_10805</name>
</gene>
<evidence type="ECO:0000313" key="2">
    <source>
        <dbReference type="EMBL" id="HIX57942.1"/>
    </source>
</evidence>
<dbReference type="AlphaFoldDB" id="A0A9D1WFL3"/>
<organism evidence="2 3">
    <name type="scientific">Candidatus Anaerobiospirillum pullistercoris</name>
    <dbReference type="NCBI Taxonomy" id="2838452"/>
    <lineage>
        <taxon>Bacteria</taxon>
        <taxon>Pseudomonadati</taxon>
        <taxon>Pseudomonadota</taxon>
        <taxon>Gammaproteobacteria</taxon>
        <taxon>Aeromonadales</taxon>
        <taxon>Succinivibrionaceae</taxon>
        <taxon>Anaerobiospirillum</taxon>
    </lineage>
</organism>
<accession>A0A9D1WFL3</accession>
<dbReference type="EMBL" id="DXEV01000217">
    <property type="protein sequence ID" value="HIX57942.1"/>
    <property type="molecule type" value="Genomic_DNA"/>
</dbReference>
<evidence type="ECO:0000313" key="3">
    <source>
        <dbReference type="Proteomes" id="UP000886829"/>
    </source>
</evidence>
<reference evidence="2" key="1">
    <citation type="journal article" date="2021" name="PeerJ">
        <title>Extensive microbial diversity within the chicken gut microbiome revealed by metagenomics and culture.</title>
        <authorList>
            <person name="Gilroy R."/>
            <person name="Ravi A."/>
            <person name="Getino M."/>
            <person name="Pursley I."/>
            <person name="Horton D.L."/>
            <person name="Alikhan N.F."/>
            <person name="Baker D."/>
            <person name="Gharbi K."/>
            <person name="Hall N."/>
            <person name="Watson M."/>
            <person name="Adriaenssens E.M."/>
            <person name="Foster-Nyarko E."/>
            <person name="Jarju S."/>
            <person name="Secka A."/>
            <person name="Antonio M."/>
            <person name="Oren A."/>
            <person name="Chaudhuri R.R."/>
            <person name="La Ragione R."/>
            <person name="Hildebrand F."/>
            <person name="Pallen M.J."/>
        </authorList>
    </citation>
    <scope>NUCLEOTIDE SEQUENCE</scope>
    <source>
        <strain evidence="2">USASDec5-558</strain>
    </source>
</reference>
<feature type="compositionally biased region" description="Polar residues" evidence="1">
    <location>
        <begin position="208"/>
        <end position="227"/>
    </location>
</feature>
<comment type="caution">
    <text evidence="2">The sequence shown here is derived from an EMBL/GenBank/DDBJ whole genome shotgun (WGS) entry which is preliminary data.</text>
</comment>
<dbReference type="Proteomes" id="UP000886829">
    <property type="component" value="Unassembled WGS sequence"/>
</dbReference>